<keyword evidence="3 5" id="KW-0324">Glycolysis</keyword>
<organism evidence="7 8">
    <name type="scientific">Leishmania shawi</name>
    <dbReference type="NCBI Taxonomy" id="5680"/>
    <lineage>
        <taxon>Eukaryota</taxon>
        <taxon>Discoba</taxon>
        <taxon>Euglenozoa</taxon>
        <taxon>Kinetoplastea</taxon>
        <taxon>Metakinetoplastina</taxon>
        <taxon>Trypanosomatida</taxon>
        <taxon>Trypanosomatidae</taxon>
        <taxon>Leishmaniinae</taxon>
        <taxon>Leishmania</taxon>
        <taxon>Leishmania guyanensis species complex</taxon>
    </lineage>
</organism>
<dbReference type="GO" id="GO:0005536">
    <property type="term" value="F:D-glucose binding"/>
    <property type="evidence" value="ECO:0007669"/>
    <property type="project" value="InterPro"/>
</dbReference>
<proteinExistence type="inferred from homology"/>
<dbReference type="SUPFAM" id="SSF53067">
    <property type="entry name" value="Actin-like ATPase domain"/>
    <property type="match status" value="1"/>
</dbReference>
<protein>
    <recommendedName>
        <fullName evidence="5">Phosphotransferase</fullName>
        <ecNumber evidence="5">2.7.1.-</ecNumber>
    </recommendedName>
</protein>
<dbReference type="GO" id="GO:0008865">
    <property type="term" value="F:fructokinase activity"/>
    <property type="evidence" value="ECO:0007669"/>
    <property type="project" value="TreeGrafter"/>
</dbReference>
<evidence type="ECO:0000259" key="6">
    <source>
        <dbReference type="Pfam" id="PF03727"/>
    </source>
</evidence>
<dbReference type="Proteomes" id="UP001500493">
    <property type="component" value="Unassembled WGS sequence"/>
</dbReference>
<sequence>MLKTHTQGLATVAVDGSVYEKVPSFQRLYQECITGILGPTSNAKVVLQKDGSGVGAAMICALAANQK</sequence>
<accession>A0AAW3BTU5</accession>
<dbReference type="GO" id="GO:0004340">
    <property type="term" value="F:glucokinase activity"/>
    <property type="evidence" value="ECO:0007669"/>
    <property type="project" value="TreeGrafter"/>
</dbReference>
<dbReference type="PANTHER" id="PTHR19443:SF16">
    <property type="entry name" value="HEXOKINASE TYPE 1-RELATED"/>
    <property type="match status" value="1"/>
</dbReference>
<keyword evidence="5" id="KW-0067">ATP-binding</keyword>
<evidence type="ECO:0000313" key="8">
    <source>
        <dbReference type="Proteomes" id="UP001500493"/>
    </source>
</evidence>
<dbReference type="GO" id="GO:0005829">
    <property type="term" value="C:cytosol"/>
    <property type="evidence" value="ECO:0007669"/>
    <property type="project" value="TreeGrafter"/>
</dbReference>
<evidence type="ECO:0000313" key="7">
    <source>
        <dbReference type="EMBL" id="KAL0525497.1"/>
    </source>
</evidence>
<keyword evidence="5" id="KW-0808">Transferase</keyword>
<dbReference type="Gene3D" id="3.40.367.20">
    <property type="match status" value="1"/>
</dbReference>
<reference evidence="7" key="1">
    <citation type="submission" date="2024-02" db="EMBL/GenBank/DDBJ databases">
        <title>FIRST GENOME SEQUENCES OF Leishmania (Viannia) shawi, Leishmania (Viannia) lindenbergi AND Leishmania (Viannia) utingensis.</title>
        <authorList>
            <person name="Resadore F."/>
            <person name="Custodio M.G.F."/>
            <person name="Boite M.C."/>
            <person name="Cupolillo E."/>
            <person name="Ferreira G.E.M."/>
        </authorList>
    </citation>
    <scope>NUCLEOTIDE SEQUENCE</scope>
    <source>
        <strain evidence="7">MHOM/BR/2013/18 LTA MLF</strain>
    </source>
</reference>
<keyword evidence="5" id="KW-0547">Nucleotide-binding</keyword>
<dbReference type="GO" id="GO:0006006">
    <property type="term" value="P:glucose metabolic process"/>
    <property type="evidence" value="ECO:0007669"/>
    <property type="project" value="TreeGrafter"/>
</dbReference>
<name>A0AAW3BTU5_9TRYP</name>
<evidence type="ECO:0000256" key="5">
    <source>
        <dbReference type="RuleBase" id="RU362007"/>
    </source>
</evidence>
<dbReference type="InterPro" id="IPR022673">
    <property type="entry name" value="Hexokinase_C"/>
</dbReference>
<feature type="domain" description="Hexokinase C-terminal" evidence="6">
    <location>
        <begin position="9"/>
        <end position="61"/>
    </location>
</feature>
<evidence type="ECO:0000256" key="1">
    <source>
        <dbReference type="ARBA" id="ARBA00004888"/>
    </source>
</evidence>
<evidence type="ECO:0000256" key="4">
    <source>
        <dbReference type="ARBA" id="ARBA00044613"/>
    </source>
</evidence>
<dbReference type="GO" id="GO:0005524">
    <property type="term" value="F:ATP binding"/>
    <property type="evidence" value="ECO:0007669"/>
    <property type="project" value="UniProtKB-UniRule"/>
</dbReference>
<comment type="catalytic activity">
    <reaction evidence="4">
        <text>a D-hexose + ATP = a D-hexose 6-phosphate + ADP + H(+)</text>
        <dbReference type="Rhea" id="RHEA:22740"/>
        <dbReference type="ChEBI" id="CHEBI:4194"/>
        <dbReference type="ChEBI" id="CHEBI:15378"/>
        <dbReference type="ChEBI" id="CHEBI:30616"/>
        <dbReference type="ChEBI" id="CHEBI:229467"/>
        <dbReference type="ChEBI" id="CHEBI:456216"/>
        <dbReference type="EC" id="2.7.1.1"/>
    </reaction>
    <physiologicalReaction direction="left-to-right" evidence="4">
        <dbReference type="Rhea" id="RHEA:22741"/>
    </physiologicalReaction>
</comment>
<keyword evidence="5" id="KW-0418">Kinase</keyword>
<dbReference type="Pfam" id="PF03727">
    <property type="entry name" value="Hexokinase_2"/>
    <property type="match status" value="1"/>
</dbReference>
<comment type="caution">
    <text evidence="7">The sequence shown here is derived from an EMBL/GenBank/DDBJ whole genome shotgun (WGS) entry which is preliminary data.</text>
</comment>
<evidence type="ECO:0000256" key="3">
    <source>
        <dbReference type="ARBA" id="ARBA00023152"/>
    </source>
</evidence>
<dbReference type="EMBL" id="JBAMZJ010000023">
    <property type="protein sequence ID" value="KAL0525497.1"/>
    <property type="molecule type" value="Genomic_DNA"/>
</dbReference>
<dbReference type="PANTHER" id="PTHR19443">
    <property type="entry name" value="HEXOKINASE"/>
    <property type="match status" value="1"/>
</dbReference>
<dbReference type="EC" id="2.7.1.-" evidence="5"/>
<dbReference type="InterPro" id="IPR043129">
    <property type="entry name" value="ATPase_NBD"/>
</dbReference>
<dbReference type="InterPro" id="IPR001312">
    <property type="entry name" value="Hexokinase"/>
</dbReference>
<comment type="pathway">
    <text evidence="1">Carbohydrate degradation; glycolysis; D-glyceraldehyde 3-phosphate and glycerone phosphate from D-glucose: step 1/4.</text>
</comment>
<dbReference type="GO" id="GO:0005739">
    <property type="term" value="C:mitochondrion"/>
    <property type="evidence" value="ECO:0007669"/>
    <property type="project" value="TreeGrafter"/>
</dbReference>
<dbReference type="GO" id="GO:0001678">
    <property type="term" value="P:intracellular glucose homeostasis"/>
    <property type="evidence" value="ECO:0007669"/>
    <property type="project" value="InterPro"/>
</dbReference>
<gene>
    <name evidence="7" type="ORF">Q4I32_003623</name>
</gene>
<comment type="similarity">
    <text evidence="5">Belongs to the hexokinase family.</text>
</comment>
<dbReference type="AlphaFoldDB" id="A0AAW3BTU5"/>
<evidence type="ECO:0000256" key="2">
    <source>
        <dbReference type="ARBA" id="ARBA00005028"/>
    </source>
</evidence>
<dbReference type="GO" id="GO:0006096">
    <property type="term" value="P:glycolytic process"/>
    <property type="evidence" value="ECO:0007669"/>
    <property type="project" value="UniProtKB-KW"/>
</dbReference>
<comment type="pathway">
    <text evidence="2">Carbohydrate metabolism; hexose metabolism.</text>
</comment>